<reference evidence="20" key="1">
    <citation type="submission" date="2012-06" db="EMBL/GenBank/DDBJ databases">
        <title>Mitogenomics of the Coleoptera under dense taxon sampling.</title>
        <authorList>
            <person name="Timmermans M.J.T.N."/>
            <person name="Lim J."/>
            <person name="Dodsworth S."/>
            <person name="Haran J."/>
            <person name="Ahrens D."/>
            <person name="Bocak L."/>
            <person name="London A."/>
            <person name="Culverwell L."/>
            <person name="Vogler A.P."/>
        </authorList>
    </citation>
    <scope>NUCLEOTIDE SEQUENCE</scope>
</reference>
<evidence type="ECO:0000256" key="17">
    <source>
        <dbReference type="ARBA" id="ARBA00049551"/>
    </source>
</evidence>
<keyword evidence="15 18" id="KW-0496">Mitochondrion</keyword>
<accession>A0A0S2MQQ8</accession>
<dbReference type="EMBL" id="JX412805">
    <property type="protein sequence ID" value="ALO77053.1"/>
    <property type="molecule type" value="Genomic_DNA"/>
</dbReference>
<dbReference type="Pfam" id="PF00361">
    <property type="entry name" value="Proton_antipo_M"/>
    <property type="match status" value="1"/>
</dbReference>
<keyword evidence="10 18" id="KW-1278">Translocase</keyword>
<feature type="domain" description="NADH:quinone oxidoreductase/Mrp antiporter transmembrane" evidence="19">
    <location>
        <begin position="22"/>
        <end position="284"/>
    </location>
</feature>
<feature type="transmembrane region" description="Helical" evidence="18">
    <location>
        <begin position="235"/>
        <end position="257"/>
    </location>
</feature>
<evidence type="ECO:0000256" key="5">
    <source>
        <dbReference type="ARBA" id="ARBA00021008"/>
    </source>
</evidence>
<feature type="transmembrane region" description="Helical" evidence="18">
    <location>
        <begin position="174"/>
        <end position="192"/>
    </location>
</feature>
<evidence type="ECO:0000256" key="9">
    <source>
        <dbReference type="ARBA" id="ARBA00022792"/>
    </source>
</evidence>
<organism evidence="20">
    <name type="scientific">Brentidae sp. GENSP01</name>
    <dbReference type="NCBI Taxonomy" id="1205806"/>
    <lineage>
        <taxon>Eukaryota</taxon>
        <taxon>Metazoa</taxon>
        <taxon>Ecdysozoa</taxon>
        <taxon>Arthropoda</taxon>
        <taxon>Hexapoda</taxon>
        <taxon>Insecta</taxon>
        <taxon>Pterygota</taxon>
        <taxon>Neoptera</taxon>
        <taxon>Endopterygota</taxon>
        <taxon>Coleoptera</taxon>
        <taxon>Polyphaga</taxon>
        <taxon>Cucujiformia</taxon>
        <taxon>Brentidae</taxon>
    </lineage>
</organism>
<comment type="subcellular location">
    <subcellularLocation>
        <location evidence="2 18">Mitochondrion inner membrane</location>
        <topology evidence="2 18">Multi-pass membrane protein</topology>
    </subcellularLocation>
</comment>
<feature type="transmembrane region" description="Helical" evidence="18">
    <location>
        <begin position="58"/>
        <end position="79"/>
    </location>
</feature>
<dbReference type="PANTHER" id="PTHR46552">
    <property type="entry name" value="NADH-UBIQUINONE OXIDOREDUCTASE CHAIN 2"/>
    <property type="match status" value="1"/>
</dbReference>
<dbReference type="AlphaFoldDB" id="A0A0S2MQQ8"/>
<dbReference type="PANTHER" id="PTHR46552:SF1">
    <property type="entry name" value="NADH-UBIQUINONE OXIDOREDUCTASE CHAIN 2"/>
    <property type="match status" value="1"/>
</dbReference>
<evidence type="ECO:0000256" key="7">
    <source>
        <dbReference type="ARBA" id="ARBA00022660"/>
    </source>
</evidence>
<comment type="function">
    <text evidence="1">Core subunit of the mitochondrial membrane respiratory chain NADH dehydrogenase (Complex I) that is believed to belong to the minimal assembly required for catalysis. Complex I functions in the transfer of electrons from NADH to the respiratory chain. The immediate electron acceptor for the enzyme is believed to be ubiquinone.</text>
</comment>
<keyword evidence="11 18" id="KW-0249">Electron transport</keyword>
<proteinExistence type="inferred from homology"/>
<keyword evidence="6" id="KW-0813">Transport</keyword>
<evidence type="ECO:0000256" key="16">
    <source>
        <dbReference type="ARBA" id="ARBA00023136"/>
    </source>
</evidence>
<gene>
    <name evidence="20" type="primary">nad2</name>
</gene>
<comment type="function">
    <text evidence="18">Core subunit of the mitochondrial membrane respiratory chain NADH dehydrogenase (Complex I) which catalyzes electron transfer from NADH through the respiratory chain, using ubiquinone as an electron acceptor. Essential for the catalytic activity and assembly of complex I.</text>
</comment>
<dbReference type="GO" id="GO:0005743">
    <property type="term" value="C:mitochondrial inner membrane"/>
    <property type="evidence" value="ECO:0007669"/>
    <property type="project" value="UniProtKB-SubCell"/>
</dbReference>
<name>A0A0S2MQQ8_9CUCU</name>
<sequence>MKFHKIIFFNSLIFGTFLTISSYSWLSMWMGLEINLLSIIPLMKNHKNTYPSEAAFKYFITQALASNIFLFSIIINFHLNQFFLTPQIQNFSLLILNISLLLKLGAAPLHFWFPEVMYGLNWNNSLIMLTWQKIAPMILIMYNLNFPMFFSIMALISSLVGGLSGLNQTDLRKIMAYSSINHIGWMISGILISQSVWMIYFITYSALTLNLYFIFNQMKIFNLMILFTKMNNNKILKFIFIMNFFSLSGLPPFLGFYPKWLVINNLMVFNFYWLSLFLVIFTLLSMFMYMRICFSSILISFSEPIFFTKKKMSFKIFNFNLITLSSLLLCLMIFNFF</sequence>
<evidence type="ECO:0000256" key="10">
    <source>
        <dbReference type="ARBA" id="ARBA00022967"/>
    </source>
</evidence>
<keyword evidence="16 18" id="KW-0472">Membrane</keyword>
<protein>
    <recommendedName>
        <fullName evidence="5 18">NADH-ubiquinone oxidoreductase chain 2</fullName>
        <ecNumber evidence="4 18">7.1.1.2</ecNumber>
    </recommendedName>
</protein>
<evidence type="ECO:0000256" key="15">
    <source>
        <dbReference type="ARBA" id="ARBA00023128"/>
    </source>
</evidence>
<feature type="transmembrane region" description="Helical" evidence="18">
    <location>
        <begin position="7"/>
        <end position="26"/>
    </location>
</feature>
<evidence type="ECO:0000259" key="19">
    <source>
        <dbReference type="Pfam" id="PF00361"/>
    </source>
</evidence>
<feature type="transmembrane region" description="Helical" evidence="18">
    <location>
        <begin position="269"/>
        <end position="290"/>
    </location>
</feature>
<evidence type="ECO:0000256" key="2">
    <source>
        <dbReference type="ARBA" id="ARBA00004448"/>
    </source>
</evidence>
<dbReference type="InterPro" id="IPR003917">
    <property type="entry name" value="NADH_UbQ_OxRdtase_chain2"/>
</dbReference>
<dbReference type="EC" id="7.1.1.2" evidence="4 18"/>
<feature type="transmembrane region" description="Helical" evidence="18">
    <location>
        <begin position="316"/>
        <end position="336"/>
    </location>
</feature>
<feature type="transmembrane region" description="Helical" evidence="18">
    <location>
        <begin position="134"/>
        <end position="162"/>
    </location>
</feature>
<keyword evidence="12 18" id="KW-1133">Transmembrane helix</keyword>
<comment type="catalytic activity">
    <reaction evidence="17 18">
        <text>a ubiquinone + NADH + 5 H(+)(in) = a ubiquinol + NAD(+) + 4 H(+)(out)</text>
        <dbReference type="Rhea" id="RHEA:29091"/>
        <dbReference type="Rhea" id="RHEA-COMP:9565"/>
        <dbReference type="Rhea" id="RHEA-COMP:9566"/>
        <dbReference type="ChEBI" id="CHEBI:15378"/>
        <dbReference type="ChEBI" id="CHEBI:16389"/>
        <dbReference type="ChEBI" id="CHEBI:17976"/>
        <dbReference type="ChEBI" id="CHEBI:57540"/>
        <dbReference type="ChEBI" id="CHEBI:57945"/>
        <dbReference type="EC" id="7.1.1.2"/>
    </reaction>
</comment>
<feature type="transmembrane region" description="Helical" evidence="18">
    <location>
        <begin position="198"/>
        <end position="215"/>
    </location>
</feature>
<keyword evidence="7 18" id="KW-0679">Respiratory chain</keyword>
<evidence type="ECO:0000256" key="13">
    <source>
        <dbReference type="ARBA" id="ARBA00023027"/>
    </source>
</evidence>
<evidence type="ECO:0000256" key="6">
    <source>
        <dbReference type="ARBA" id="ARBA00022448"/>
    </source>
</evidence>
<evidence type="ECO:0000256" key="3">
    <source>
        <dbReference type="ARBA" id="ARBA00007012"/>
    </source>
</evidence>
<evidence type="ECO:0000256" key="11">
    <source>
        <dbReference type="ARBA" id="ARBA00022982"/>
    </source>
</evidence>
<keyword evidence="9 18" id="KW-0999">Mitochondrion inner membrane</keyword>
<keyword evidence="13 18" id="KW-0520">NAD</keyword>
<keyword evidence="8 18" id="KW-0812">Transmembrane</keyword>
<evidence type="ECO:0000256" key="14">
    <source>
        <dbReference type="ARBA" id="ARBA00023075"/>
    </source>
</evidence>
<keyword evidence="14 18" id="KW-0830">Ubiquinone</keyword>
<dbReference type="InterPro" id="IPR050175">
    <property type="entry name" value="Complex_I_Subunit_2"/>
</dbReference>
<feature type="transmembrane region" description="Helical" evidence="18">
    <location>
        <begin position="91"/>
        <end position="114"/>
    </location>
</feature>
<comment type="similarity">
    <text evidence="3 18">Belongs to the complex I subunit 2 family.</text>
</comment>
<dbReference type="InterPro" id="IPR001750">
    <property type="entry name" value="ND/Mrp_TM"/>
</dbReference>
<evidence type="ECO:0000256" key="18">
    <source>
        <dbReference type="RuleBase" id="RU003403"/>
    </source>
</evidence>
<dbReference type="GO" id="GO:0008137">
    <property type="term" value="F:NADH dehydrogenase (ubiquinone) activity"/>
    <property type="evidence" value="ECO:0007669"/>
    <property type="project" value="UniProtKB-EC"/>
</dbReference>
<evidence type="ECO:0000256" key="8">
    <source>
        <dbReference type="ARBA" id="ARBA00022692"/>
    </source>
</evidence>
<geneLocation type="mitochondrion" evidence="20"/>
<evidence type="ECO:0000256" key="12">
    <source>
        <dbReference type="ARBA" id="ARBA00022989"/>
    </source>
</evidence>
<dbReference type="GO" id="GO:0006120">
    <property type="term" value="P:mitochondrial electron transport, NADH to ubiquinone"/>
    <property type="evidence" value="ECO:0007669"/>
    <property type="project" value="InterPro"/>
</dbReference>
<evidence type="ECO:0000313" key="20">
    <source>
        <dbReference type="EMBL" id="ALO77053.1"/>
    </source>
</evidence>
<dbReference type="PRINTS" id="PR01436">
    <property type="entry name" value="NADHDHGNASE2"/>
</dbReference>
<evidence type="ECO:0000256" key="1">
    <source>
        <dbReference type="ARBA" id="ARBA00003257"/>
    </source>
</evidence>
<evidence type="ECO:0000256" key="4">
    <source>
        <dbReference type="ARBA" id="ARBA00012944"/>
    </source>
</evidence>